<comment type="caution">
    <text evidence="1">The sequence shown here is derived from an EMBL/GenBank/DDBJ whole genome shotgun (WGS) entry which is preliminary data.</text>
</comment>
<dbReference type="Proteomes" id="UP000740883">
    <property type="component" value="Unassembled WGS sequence"/>
</dbReference>
<proteinExistence type="predicted"/>
<reference evidence="1 2" key="1">
    <citation type="journal article" date="2020" name="Genome Biol. Evol.">
        <title>Comparative genomics of strictly vertically transmitted, feminizing microsporidia endosymbionts of amphipod crustaceans.</title>
        <authorList>
            <person name="Cormier A."/>
            <person name="Chebbi M.A."/>
            <person name="Giraud I."/>
            <person name="Wattier R."/>
            <person name="Teixeira M."/>
            <person name="Gilbert C."/>
            <person name="Rigaud T."/>
            <person name="Cordaux R."/>
        </authorList>
    </citation>
    <scope>NUCLEOTIDE SEQUENCE [LARGE SCALE GENOMIC DNA]</scope>
    <source>
        <strain evidence="1 2">Ou3-Ou53</strain>
    </source>
</reference>
<evidence type="ECO:0000313" key="2">
    <source>
        <dbReference type="Proteomes" id="UP000740883"/>
    </source>
</evidence>
<dbReference type="EMBL" id="SBJO01000237">
    <property type="protein sequence ID" value="KAF9761944.1"/>
    <property type="molecule type" value="Genomic_DNA"/>
</dbReference>
<sequence>MVYPIDFYQEPECSNDLLYLSYIVSGNVEKIIESSENLVVVPKNEDLSFFNTILSTFSEYFKFYKELKAEGEYQKEIEYFKKRFEKLSFITAYELYKKLKKWKIEEEPDYNLEAYTTAVEANNIAISKGLEYAPQTIANFYKKYKNKTKYKKLIKEAKNVKFSQ</sequence>
<keyword evidence="2" id="KW-1185">Reference proteome</keyword>
<accession>A0A9P6KYS0</accession>
<protein>
    <submittedName>
        <fullName evidence="1">Uncharacterized protein</fullName>
    </submittedName>
</protein>
<evidence type="ECO:0000313" key="1">
    <source>
        <dbReference type="EMBL" id="KAF9761944.1"/>
    </source>
</evidence>
<name>A0A9P6KYS0_9MICR</name>
<dbReference type="AlphaFoldDB" id="A0A9P6KYS0"/>
<gene>
    <name evidence="1" type="ORF">NGRA_2322</name>
</gene>
<organism evidence="1 2">
    <name type="scientific">Nosema granulosis</name>
    <dbReference type="NCBI Taxonomy" id="83296"/>
    <lineage>
        <taxon>Eukaryota</taxon>
        <taxon>Fungi</taxon>
        <taxon>Fungi incertae sedis</taxon>
        <taxon>Microsporidia</taxon>
        <taxon>Nosematidae</taxon>
        <taxon>Nosema</taxon>
    </lineage>
</organism>